<feature type="region of interest" description="Disordered" evidence="1">
    <location>
        <begin position="242"/>
        <end position="268"/>
    </location>
</feature>
<accession>F9WQW3</accession>
<feature type="compositionally biased region" description="Polar residues" evidence="1">
    <location>
        <begin position="39"/>
        <end position="48"/>
    </location>
</feature>
<keyword evidence="3" id="KW-1185">Reference proteome</keyword>
<sequence>MESLAFCRRASGHASGVARRGSERPSKRGRPVSPGASKGTETTSTSAEQRAALSLRANGAPQLNVFCEDGSRVLLKAKKRAATPEKVNSRVDMVLDSAAKENRQYCNQAGLVARPDAWREAVGNSGRSGARFQRASDSAWRCAAGAQAAEGVRKRRCHHKSAEPRSMPRGFGFGREPRRQGNLDGGSVGTKNAHDEAFRRICKETRPGDVGGGRAAFCCEFEPGEKQRRAVRKGAFIADEGWEDAGPDVSAGPPEGSSGKFHNAGAANDAAGAGPRLKCVWVREGPRCYATRAGRGESLGRSRVAAEGKLYRAPVRP</sequence>
<evidence type="ECO:0000256" key="1">
    <source>
        <dbReference type="SAM" id="MobiDB-lite"/>
    </source>
</evidence>
<dbReference type="VEuPathDB" id="TriTrypDB:TvY486_0002460"/>
<dbReference type="EMBL" id="CAEX01004525">
    <property type="protein sequence ID" value="CCD19945.1"/>
    <property type="molecule type" value="Genomic_DNA"/>
</dbReference>
<feature type="region of interest" description="Disordered" evidence="1">
    <location>
        <begin position="153"/>
        <end position="190"/>
    </location>
</feature>
<protein>
    <submittedName>
        <fullName evidence="2">Uncharacterized protein</fullName>
    </submittedName>
</protein>
<reference evidence="2 3" key="1">
    <citation type="journal article" date="2012" name="Proc. Natl. Acad. Sci. U.S.A.">
        <title>Antigenic diversity is generated by distinct evolutionary mechanisms in African trypanosome species.</title>
        <authorList>
            <person name="Jackson A.P."/>
            <person name="Berry A."/>
            <person name="Aslett M."/>
            <person name="Allison H.C."/>
            <person name="Burton P."/>
            <person name="Vavrova-Anderson J."/>
            <person name="Brown R."/>
            <person name="Browne H."/>
            <person name="Corton N."/>
            <person name="Hauser H."/>
            <person name="Gamble J."/>
            <person name="Gilderthorp R."/>
            <person name="Marcello L."/>
            <person name="McQuillan J."/>
            <person name="Otto T.D."/>
            <person name="Quail M.A."/>
            <person name="Sanders M.J."/>
            <person name="van Tonder A."/>
            <person name="Ginger M.L."/>
            <person name="Field M.C."/>
            <person name="Barry J.D."/>
            <person name="Hertz-Fowler C."/>
            <person name="Berriman M."/>
        </authorList>
    </citation>
    <scope>NUCLEOTIDE SEQUENCE</scope>
    <source>
        <strain evidence="2 3">Y486</strain>
    </source>
</reference>
<evidence type="ECO:0000313" key="2">
    <source>
        <dbReference type="EMBL" id="CCD19945.1"/>
    </source>
</evidence>
<evidence type="ECO:0000313" key="3">
    <source>
        <dbReference type="Proteomes" id="UP000009027"/>
    </source>
</evidence>
<gene>
    <name evidence="2" type="ORF">TvY486_0002460</name>
</gene>
<dbReference type="Proteomes" id="UP000009027">
    <property type="component" value="Unassembled WGS sequence"/>
</dbReference>
<proteinExistence type="predicted"/>
<dbReference type="AlphaFoldDB" id="F9WQW3"/>
<organism evidence="2 3">
    <name type="scientific">Trypanosoma vivax (strain Y486)</name>
    <dbReference type="NCBI Taxonomy" id="1055687"/>
    <lineage>
        <taxon>Eukaryota</taxon>
        <taxon>Discoba</taxon>
        <taxon>Euglenozoa</taxon>
        <taxon>Kinetoplastea</taxon>
        <taxon>Metakinetoplastina</taxon>
        <taxon>Trypanosomatida</taxon>
        <taxon>Trypanosomatidae</taxon>
        <taxon>Trypanosoma</taxon>
        <taxon>Duttonella</taxon>
    </lineage>
</organism>
<feature type="region of interest" description="Disordered" evidence="1">
    <location>
        <begin position="1"/>
        <end position="50"/>
    </location>
</feature>
<name>F9WQW3_TRYVY</name>